<evidence type="ECO:0008006" key="4">
    <source>
        <dbReference type="Google" id="ProtNLM"/>
    </source>
</evidence>
<reference evidence="2" key="3">
    <citation type="submission" date="2015-02" db="EMBL/GenBank/DDBJ databases">
        <title>Evolutionary Origins and Diversification of the Mycorrhizal Mutualists.</title>
        <authorList>
            <consortium name="DOE Joint Genome Institute"/>
            <consortium name="Mycorrhizal Genomics Consortium"/>
            <person name="Kohler A."/>
            <person name="Kuo A."/>
            <person name="Nagy L.G."/>
            <person name="Floudas D."/>
            <person name="Copeland A."/>
            <person name="Barry K.W."/>
            <person name="Cichocki N."/>
            <person name="Veneault-Fourrey C."/>
            <person name="LaButti K."/>
            <person name="Lindquist E.A."/>
            <person name="Lipzen A."/>
            <person name="Lundell T."/>
            <person name="Morin E."/>
            <person name="Murat C."/>
            <person name="Riley R."/>
            <person name="Ohm R."/>
            <person name="Sun H."/>
            <person name="Tunlid A."/>
            <person name="Henrissat B."/>
            <person name="Grigoriev I.V."/>
            <person name="Hibbett D.S."/>
            <person name="Martin F."/>
        </authorList>
    </citation>
    <scope>NUCLEOTIDE SEQUENCE</scope>
    <source>
        <strain evidence="2 3">Marx 270</strain>
    </source>
</reference>
<organism evidence="2 3">
    <name type="scientific">Pisolithus tinctorius Marx 270</name>
    <dbReference type="NCBI Taxonomy" id="870435"/>
    <lineage>
        <taxon>Eukaryota</taxon>
        <taxon>Fungi</taxon>
        <taxon>Dikarya</taxon>
        <taxon>Basidiomycota</taxon>
        <taxon>Agaricomycotina</taxon>
        <taxon>Agaricomycetes</taxon>
        <taxon>Agaricomycetidae</taxon>
        <taxon>Boletales</taxon>
        <taxon>Sclerodermatineae</taxon>
        <taxon>Pisolithaceae</taxon>
        <taxon>Pisolithus</taxon>
    </lineage>
</organism>
<evidence type="ECO:0000313" key="1">
    <source>
        <dbReference type="EMBL" id="KIN94969.1"/>
    </source>
</evidence>
<protein>
    <recommendedName>
        <fullName evidence="4">ATP-dependent DNA helicase</fullName>
    </recommendedName>
</protein>
<sequence>MHCGDDMPSLMQTIYSDLLALQPHQQLPDDYFLDHTILTSRNAQVHEINATILETVQPQEKATYTSADSV</sequence>
<reference evidence="3" key="2">
    <citation type="submission" date="2015-01" db="EMBL/GenBank/DDBJ databases">
        <title>Evolutionary Origins and Diversification of the Mycorrhizal Mutualists.</title>
        <authorList>
            <consortium name="DOE Joint Genome Institute"/>
            <consortium name="Mycorrhizal Genomics Consortium"/>
            <person name="Kohler A."/>
            <person name="Kuo A."/>
            <person name="Nagy L.G."/>
            <person name="Floudas D."/>
            <person name="Copeland A."/>
            <person name="Barry K.W."/>
            <person name="Cichocki N."/>
            <person name="Veneault-Fourrey C."/>
            <person name="LaButti K."/>
            <person name="Lindquist E.A."/>
            <person name="Lipzen A."/>
            <person name="Lundell T."/>
            <person name="Morin E."/>
            <person name="Murat C."/>
            <person name="Riley R."/>
            <person name="Ohm R."/>
            <person name="Sun H."/>
            <person name="Tunlid A."/>
            <person name="Henrissat B."/>
            <person name="Grigoriev I.V."/>
            <person name="Hibbett D.S."/>
            <person name="Martin F."/>
        </authorList>
    </citation>
    <scope>NUCLEOTIDE SEQUENCE [LARGE SCALE GENOMIC DNA]</scope>
    <source>
        <strain evidence="3">Marx 270</strain>
    </source>
</reference>
<dbReference type="Proteomes" id="UP000054217">
    <property type="component" value="Unassembled WGS sequence"/>
</dbReference>
<feature type="non-terminal residue" evidence="2">
    <location>
        <position position="70"/>
    </location>
</feature>
<gene>
    <name evidence="1" type="ORF">M404DRAFT_47574</name>
    <name evidence="2" type="ORF">M404DRAFT_55904</name>
</gene>
<evidence type="ECO:0000313" key="3">
    <source>
        <dbReference type="Proteomes" id="UP000054217"/>
    </source>
</evidence>
<keyword evidence="3" id="KW-1185">Reference proteome</keyword>
<evidence type="ECO:0000313" key="2">
    <source>
        <dbReference type="EMBL" id="KIO05473.1"/>
    </source>
</evidence>
<dbReference type="EMBL" id="KN831967">
    <property type="protein sequence ID" value="KIO05473.1"/>
    <property type="molecule type" value="Genomic_DNA"/>
</dbReference>
<accession>A0A0C3J8W3</accession>
<dbReference type="AlphaFoldDB" id="A0A0C3J8W3"/>
<proteinExistence type="predicted"/>
<dbReference type="HOGENOM" id="CLU_200684_0_0_1"/>
<dbReference type="OrthoDB" id="2641892at2759"/>
<dbReference type="EMBL" id="KN832081">
    <property type="protein sequence ID" value="KIN94969.1"/>
    <property type="molecule type" value="Genomic_DNA"/>
</dbReference>
<name>A0A0C3J8W3_PISTI</name>
<reference evidence="2 3" key="1">
    <citation type="submission" date="2014-04" db="EMBL/GenBank/DDBJ databases">
        <authorList>
            <consortium name="DOE Joint Genome Institute"/>
            <person name="Kuo A."/>
            <person name="Kohler A."/>
            <person name="Costa M.D."/>
            <person name="Nagy L.G."/>
            <person name="Floudas D."/>
            <person name="Copeland A."/>
            <person name="Barry K.W."/>
            <person name="Cichocki N."/>
            <person name="Veneault-Fourrey C."/>
            <person name="LaButti K."/>
            <person name="Lindquist E.A."/>
            <person name="Lipzen A."/>
            <person name="Lundell T."/>
            <person name="Morin E."/>
            <person name="Murat C."/>
            <person name="Sun H."/>
            <person name="Tunlid A."/>
            <person name="Henrissat B."/>
            <person name="Grigoriev I.V."/>
            <person name="Hibbett D.S."/>
            <person name="Martin F."/>
            <person name="Nordberg H.P."/>
            <person name="Cantor M.N."/>
            <person name="Hua S.X."/>
        </authorList>
    </citation>
    <scope>NUCLEOTIDE SEQUENCE [LARGE SCALE GENOMIC DNA]</scope>
    <source>
        <strain evidence="2 3">Marx 270</strain>
    </source>
</reference>